<keyword evidence="2" id="KW-1185">Reference proteome</keyword>
<gene>
    <name evidence="1" type="ORF">CEXT_367021</name>
</gene>
<organism evidence="1 2">
    <name type="scientific">Caerostris extrusa</name>
    <name type="common">Bark spider</name>
    <name type="synonym">Caerostris bankana</name>
    <dbReference type="NCBI Taxonomy" id="172846"/>
    <lineage>
        <taxon>Eukaryota</taxon>
        <taxon>Metazoa</taxon>
        <taxon>Ecdysozoa</taxon>
        <taxon>Arthropoda</taxon>
        <taxon>Chelicerata</taxon>
        <taxon>Arachnida</taxon>
        <taxon>Araneae</taxon>
        <taxon>Araneomorphae</taxon>
        <taxon>Entelegynae</taxon>
        <taxon>Araneoidea</taxon>
        <taxon>Araneidae</taxon>
        <taxon>Caerostris</taxon>
    </lineage>
</organism>
<dbReference type="AlphaFoldDB" id="A0AAV4NLL9"/>
<dbReference type="EMBL" id="BPLR01003405">
    <property type="protein sequence ID" value="GIX84147.1"/>
    <property type="molecule type" value="Genomic_DNA"/>
</dbReference>
<sequence>MQSWLARKHQAIKARGHHSCLNHIYPSFSCLRHSCQSQSCPNRSCSRHSCPSHPCTEPFMSEGHAPANHAPPFMHRCSCPPAGHAPRRHTCHAIPAAAIRVMPPPSCMPYRAIPAHRYSCPSHSRPVSKA</sequence>
<protein>
    <submittedName>
        <fullName evidence="1">Uncharacterized protein</fullName>
    </submittedName>
</protein>
<evidence type="ECO:0000313" key="2">
    <source>
        <dbReference type="Proteomes" id="UP001054945"/>
    </source>
</evidence>
<dbReference type="Proteomes" id="UP001054945">
    <property type="component" value="Unassembled WGS sequence"/>
</dbReference>
<accession>A0AAV4NLL9</accession>
<name>A0AAV4NLL9_CAEEX</name>
<reference evidence="1 2" key="1">
    <citation type="submission" date="2021-06" db="EMBL/GenBank/DDBJ databases">
        <title>Caerostris extrusa draft genome.</title>
        <authorList>
            <person name="Kono N."/>
            <person name="Arakawa K."/>
        </authorList>
    </citation>
    <scope>NUCLEOTIDE SEQUENCE [LARGE SCALE GENOMIC DNA]</scope>
</reference>
<proteinExistence type="predicted"/>
<comment type="caution">
    <text evidence="1">The sequence shown here is derived from an EMBL/GenBank/DDBJ whole genome shotgun (WGS) entry which is preliminary data.</text>
</comment>
<evidence type="ECO:0000313" key="1">
    <source>
        <dbReference type="EMBL" id="GIX84147.1"/>
    </source>
</evidence>